<dbReference type="HOGENOM" id="CLU_044860_2_0_1"/>
<reference evidence="2 3" key="1">
    <citation type="submission" date="2013-03" db="EMBL/GenBank/DDBJ databases">
        <title>The Genome Sequence of Capronia epimyces CBS 606.96.</title>
        <authorList>
            <consortium name="The Broad Institute Genomics Platform"/>
            <person name="Cuomo C."/>
            <person name="de Hoog S."/>
            <person name="Gorbushina A."/>
            <person name="Walker B."/>
            <person name="Young S.K."/>
            <person name="Zeng Q."/>
            <person name="Gargeya S."/>
            <person name="Fitzgerald M."/>
            <person name="Haas B."/>
            <person name="Abouelleil A."/>
            <person name="Allen A.W."/>
            <person name="Alvarado L."/>
            <person name="Arachchi H.M."/>
            <person name="Berlin A.M."/>
            <person name="Chapman S.B."/>
            <person name="Gainer-Dewar J."/>
            <person name="Goldberg J."/>
            <person name="Griggs A."/>
            <person name="Gujja S."/>
            <person name="Hansen M."/>
            <person name="Howarth C."/>
            <person name="Imamovic A."/>
            <person name="Ireland A."/>
            <person name="Larimer J."/>
            <person name="McCowan C."/>
            <person name="Murphy C."/>
            <person name="Pearson M."/>
            <person name="Poon T.W."/>
            <person name="Priest M."/>
            <person name="Roberts A."/>
            <person name="Saif S."/>
            <person name="Shea T."/>
            <person name="Sisk P."/>
            <person name="Sykes S."/>
            <person name="Wortman J."/>
            <person name="Nusbaum C."/>
            <person name="Birren B."/>
        </authorList>
    </citation>
    <scope>NUCLEOTIDE SEQUENCE [LARGE SCALE GENOMIC DNA]</scope>
    <source>
        <strain evidence="2 3">CBS 606.96</strain>
    </source>
</reference>
<organism evidence="2 3">
    <name type="scientific">Capronia epimyces CBS 606.96</name>
    <dbReference type="NCBI Taxonomy" id="1182542"/>
    <lineage>
        <taxon>Eukaryota</taxon>
        <taxon>Fungi</taxon>
        <taxon>Dikarya</taxon>
        <taxon>Ascomycota</taxon>
        <taxon>Pezizomycotina</taxon>
        <taxon>Eurotiomycetes</taxon>
        <taxon>Chaetothyriomycetidae</taxon>
        <taxon>Chaetothyriales</taxon>
        <taxon>Herpotrichiellaceae</taxon>
        <taxon>Capronia</taxon>
    </lineage>
</organism>
<dbReference type="EMBL" id="AMGY01000004">
    <property type="protein sequence ID" value="EXJ83983.1"/>
    <property type="molecule type" value="Genomic_DNA"/>
</dbReference>
<dbReference type="Proteomes" id="UP000019478">
    <property type="component" value="Unassembled WGS sequence"/>
</dbReference>
<protein>
    <submittedName>
        <fullName evidence="2">Uncharacterized protein</fullName>
    </submittedName>
</protein>
<dbReference type="STRING" id="1182542.W9XUT6"/>
<name>W9XUT6_9EURO</name>
<proteinExistence type="predicted"/>
<evidence type="ECO:0000313" key="2">
    <source>
        <dbReference type="EMBL" id="EXJ83983.1"/>
    </source>
</evidence>
<evidence type="ECO:0000256" key="1">
    <source>
        <dbReference type="SAM" id="MobiDB-lite"/>
    </source>
</evidence>
<dbReference type="GeneID" id="19168768"/>
<gene>
    <name evidence="2" type="ORF">A1O3_04650</name>
</gene>
<sequence length="336" mass="37884">MDDSESCILVGYSQQDTPPPGDVGAPPESDEISDIMREVENLRAGRGDVTPQPHLTFPLSPNNLKVLEEKFRDDWFWNEKLHWEYSGLTAEFVIKMLSQPQQVVVSSVGFNIESQFEVFRSASDDKVAKFGQDFYGIGSSHVKPCYEGLLSKRCPDLSWAHWGHSFYPGLVIEVGYSQTRKSMENRVFDYFYGSKGKIKIVISIDLKPSKKSKKASIEMWKSSVRRQGTKLEIDYKLHATSDFRNDDGSPNLDSGVRFTLQEIAPDAPGAEGVGNCFMEITGNKLYEALCRGEKSLAAEERGLKEAQSIEIAPPRHLTLGRAEVMEQYPDLDYQYD</sequence>
<evidence type="ECO:0000313" key="3">
    <source>
        <dbReference type="Proteomes" id="UP000019478"/>
    </source>
</evidence>
<accession>W9XUT6</accession>
<keyword evidence="3" id="KW-1185">Reference proteome</keyword>
<dbReference type="AlphaFoldDB" id="W9XUT6"/>
<dbReference type="RefSeq" id="XP_007732968.1">
    <property type="nucleotide sequence ID" value="XM_007734778.1"/>
</dbReference>
<comment type="caution">
    <text evidence="2">The sequence shown here is derived from an EMBL/GenBank/DDBJ whole genome shotgun (WGS) entry which is preliminary data.</text>
</comment>
<feature type="region of interest" description="Disordered" evidence="1">
    <location>
        <begin position="1"/>
        <end position="29"/>
    </location>
</feature>
<dbReference type="OrthoDB" id="3485856at2759"/>